<gene>
    <name evidence="4" type="ORF">UW82_C0002G0027</name>
</gene>
<dbReference type="PANTHER" id="PTHR30304:SF0">
    <property type="entry name" value="D-TAGATOSE-1,6-BISPHOSPHATE ALDOLASE SUBUNIT GATY-RELATED"/>
    <property type="match status" value="1"/>
</dbReference>
<dbReference type="AlphaFoldDB" id="A0A0G1MWL4"/>
<dbReference type="Pfam" id="PF01116">
    <property type="entry name" value="F_bP_aldolase"/>
    <property type="match status" value="1"/>
</dbReference>
<dbReference type="InterPro" id="IPR050246">
    <property type="entry name" value="Class_II_FBP_aldolase"/>
</dbReference>
<feature type="binding site" evidence="2">
    <location>
        <position position="86"/>
    </location>
    <ligand>
        <name>Zn(2+)</name>
        <dbReference type="ChEBI" id="CHEBI:29105"/>
        <label>1</label>
        <note>catalytic</note>
    </ligand>
</feature>
<organism evidence="4 5">
    <name type="scientific">candidate division WWE3 bacterium GW2011_GWC2_44_9</name>
    <dbReference type="NCBI Taxonomy" id="1619125"/>
    <lineage>
        <taxon>Bacteria</taxon>
        <taxon>Katanobacteria</taxon>
    </lineage>
</organism>
<evidence type="ECO:0000256" key="1">
    <source>
        <dbReference type="PIRSR" id="PIRSR001359-1"/>
    </source>
</evidence>
<keyword evidence="2" id="KW-0862">Zinc</keyword>
<feature type="binding site" evidence="2">
    <location>
        <position position="107"/>
    </location>
    <ligand>
        <name>Zn(2+)</name>
        <dbReference type="ChEBI" id="CHEBI:29105"/>
        <label>2</label>
    </ligand>
</feature>
<dbReference type="NCBIfam" id="TIGR00167">
    <property type="entry name" value="cbbA"/>
    <property type="match status" value="1"/>
</dbReference>
<dbReference type="InterPro" id="IPR000771">
    <property type="entry name" value="FBA_II"/>
</dbReference>
<dbReference type="GO" id="GO:0008270">
    <property type="term" value="F:zinc ion binding"/>
    <property type="evidence" value="ECO:0007669"/>
    <property type="project" value="InterPro"/>
</dbReference>
<dbReference type="GO" id="GO:0005975">
    <property type="term" value="P:carbohydrate metabolic process"/>
    <property type="evidence" value="ECO:0007669"/>
    <property type="project" value="InterPro"/>
</dbReference>
<dbReference type="GO" id="GO:0016832">
    <property type="term" value="F:aldehyde-lyase activity"/>
    <property type="evidence" value="ECO:0007669"/>
    <property type="project" value="InterPro"/>
</dbReference>
<dbReference type="EMBL" id="LCJU01000002">
    <property type="protein sequence ID" value="KKT85157.1"/>
    <property type="molecule type" value="Genomic_DNA"/>
</dbReference>
<dbReference type="InterPro" id="IPR013785">
    <property type="entry name" value="Aldolase_TIM"/>
</dbReference>
<reference evidence="4 5" key="1">
    <citation type="journal article" date="2015" name="Nature">
        <title>rRNA introns, odd ribosomes, and small enigmatic genomes across a large radiation of phyla.</title>
        <authorList>
            <person name="Brown C.T."/>
            <person name="Hug L.A."/>
            <person name="Thomas B.C."/>
            <person name="Sharon I."/>
            <person name="Castelle C.J."/>
            <person name="Singh A."/>
            <person name="Wilkins M.J."/>
            <person name="Williams K.H."/>
            <person name="Banfield J.F."/>
        </authorList>
    </citation>
    <scope>NUCLEOTIDE SEQUENCE [LARGE SCALE GENOMIC DNA]</scope>
</reference>
<dbReference type="Gene3D" id="3.20.20.70">
    <property type="entry name" value="Aldolase class I"/>
    <property type="match status" value="1"/>
</dbReference>
<comment type="cofactor">
    <cofactor evidence="2">
        <name>Zn(2+)</name>
        <dbReference type="ChEBI" id="CHEBI:29105"/>
    </cofactor>
    <text evidence="2">Binds 2 Zn(2+) ions per subunit. One is catalytic and the other provides a structural contribution.</text>
</comment>
<dbReference type="PIRSF" id="PIRSF001359">
    <property type="entry name" value="F_bP_aldolase_II"/>
    <property type="match status" value="1"/>
</dbReference>
<keyword evidence="2" id="KW-0479">Metal-binding</keyword>
<dbReference type="CDD" id="cd00947">
    <property type="entry name" value="TBP_aldolase_IIB"/>
    <property type="match status" value="1"/>
</dbReference>
<feature type="region of interest" description="Disordered" evidence="3">
    <location>
        <begin position="138"/>
        <end position="160"/>
    </location>
</feature>
<protein>
    <submittedName>
        <fullName evidence="4">Fructose-bisphosphate aldolase</fullName>
    </submittedName>
</protein>
<evidence type="ECO:0000256" key="2">
    <source>
        <dbReference type="PIRSR" id="PIRSR001359-3"/>
    </source>
</evidence>
<dbReference type="Proteomes" id="UP000034504">
    <property type="component" value="Unassembled WGS sequence"/>
</dbReference>
<dbReference type="PANTHER" id="PTHR30304">
    <property type="entry name" value="D-TAGATOSE-1,6-BISPHOSPHATE ALDOLASE"/>
    <property type="match status" value="1"/>
</dbReference>
<evidence type="ECO:0000256" key="3">
    <source>
        <dbReference type="SAM" id="MobiDB-lite"/>
    </source>
</evidence>
<feature type="active site" description="Proton donor" evidence="1">
    <location>
        <position position="85"/>
    </location>
</feature>
<evidence type="ECO:0000313" key="5">
    <source>
        <dbReference type="Proteomes" id="UP000034504"/>
    </source>
</evidence>
<comment type="caution">
    <text evidence="4">The sequence shown here is derived from an EMBL/GenBank/DDBJ whole genome shotgun (WGS) entry which is preliminary data.</text>
</comment>
<proteinExistence type="predicted"/>
<feature type="binding site" evidence="2">
    <location>
        <position position="217"/>
    </location>
    <ligand>
        <name>Zn(2+)</name>
        <dbReference type="ChEBI" id="CHEBI:29105"/>
        <label>1</label>
        <note>catalytic</note>
    </ligand>
</feature>
<accession>A0A0G1MWL4</accession>
<evidence type="ECO:0000313" key="4">
    <source>
        <dbReference type="EMBL" id="KKT85157.1"/>
    </source>
</evidence>
<feature type="binding site" evidence="2">
    <location>
        <position position="188"/>
    </location>
    <ligand>
        <name>Zn(2+)</name>
        <dbReference type="ChEBI" id="CHEBI:29105"/>
        <label>1</label>
        <note>catalytic</note>
    </ligand>
</feature>
<feature type="binding site" evidence="2">
    <location>
        <position position="137"/>
    </location>
    <ligand>
        <name>Zn(2+)</name>
        <dbReference type="ChEBI" id="CHEBI:29105"/>
        <label>2</label>
    </ligand>
</feature>
<sequence>MKKTHYMTAIDILTKAKNGGYAIGAFNVAGIETLKAVVGTAKELQSPVILEASDGEVKYVGIKELAYLVKIQKEETGLPLLLNLDHGKDFETCKQAIEAGFDYIHFDGSNLPVAENIATAKEVVKLAHAHAIPVEGEIDHIQGSSSDRTKEDPRTIQQGGLYTDPEKAQKFVEQTGVDVFAGFIGNLHGIYAQEIRLDLNLLAQIEAALPHTFLSLHGGSGVNEEDIKKAVKTNVVKINVNSELRVAYKMTLQATLNATNEIAIYKLTTQAIEEVKKVVARKIRLFGSEGKI</sequence>
<dbReference type="SUPFAM" id="SSF51569">
    <property type="entry name" value="Aldolase"/>
    <property type="match status" value="1"/>
</dbReference>
<name>A0A0G1MWL4_UNCKA</name>